<accession>A0A6J5LX55</accession>
<protein>
    <submittedName>
        <fullName evidence="1">Uncharacterized protein</fullName>
    </submittedName>
</protein>
<evidence type="ECO:0000313" key="1">
    <source>
        <dbReference type="EMBL" id="CAB4137743.1"/>
    </source>
</evidence>
<reference evidence="1" key="1">
    <citation type="submission" date="2020-04" db="EMBL/GenBank/DDBJ databases">
        <authorList>
            <person name="Chiriac C."/>
            <person name="Salcher M."/>
            <person name="Ghai R."/>
            <person name="Kavagutti S V."/>
        </authorList>
    </citation>
    <scope>NUCLEOTIDE SEQUENCE</scope>
</reference>
<proteinExistence type="predicted"/>
<dbReference type="EMBL" id="LR796341">
    <property type="protein sequence ID" value="CAB4137743.1"/>
    <property type="molecule type" value="Genomic_DNA"/>
</dbReference>
<gene>
    <name evidence="1" type="ORF">UFOVP328_69</name>
</gene>
<organism evidence="1">
    <name type="scientific">uncultured Caudovirales phage</name>
    <dbReference type="NCBI Taxonomy" id="2100421"/>
    <lineage>
        <taxon>Viruses</taxon>
        <taxon>Duplodnaviria</taxon>
        <taxon>Heunggongvirae</taxon>
        <taxon>Uroviricota</taxon>
        <taxon>Caudoviricetes</taxon>
        <taxon>Peduoviridae</taxon>
        <taxon>Maltschvirus</taxon>
        <taxon>Maltschvirus maltsch</taxon>
    </lineage>
</organism>
<sequence length="206" mass="23797">MKTLLILTGPQGSGNHMWSKIFALHPQVSGWSALLDNYWIGHDQEPWANCWQDPSLLSRRNWGTHNYYVTSVSVPYMNNGVATVPDFKTFAQQAQAVGLLVKFAVLGRDRNIVEMQQQRVRKGITLSQAMSEFAQFAQPTFLSYELLHLYREQYLQQLSQLLAFPIAYRDPRLKEIIQEDTNAKYFSAVDHHPTDDLAHKTSRKWK</sequence>
<name>A0A6J5LX55_9CAUD</name>